<keyword evidence="1" id="KW-0472">Membrane</keyword>
<keyword evidence="3" id="KW-1185">Reference proteome</keyword>
<evidence type="ECO:0000313" key="2">
    <source>
        <dbReference type="EMBL" id="ORY34130.1"/>
    </source>
</evidence>
<name>A0A1Y2BHS9_9FUNG</name>
<sequence>MFLTIVDALMLFIATALYREVLVAPYVSTVWSLTAPAAQVCLPTVFVVVASDAVWLWPSLAPIKVATAISVTPVFAGLENLFAGIESPVKVAPSSPWMSGIQNTFEHVHVILDSQATLETCPWIQSFLPTCNLIAPAIVPGFVGFEPSHYVSLSVVLGVFILFVIAIASKLLHDAHAEFQRVQMQSDNYYLSVLNALRVSHQVSLNVMEAHYRATIDDLQRSHACHLSNALASYVSQANSGLATPYLASANVEELSPVQLVDLSPEFAAPELPQVVPAEESDEIRADREAKKEKAVLRSFYAYLRARDGLETNTRALRDALWDVKVAAMNNGWAHSWWAVEKRCSQY</sequence>
<gene>
    <name evidence="2" type="ORF">BCR33DRAFT_514815</name>
</gene>
<feature type="non-terminal residue" evidence="2">
    <location>
        <position position="1"/>
    </location>
</feature>
<accession>A0A1Y2BHS9</accession>
<keyword evidence="1" id="KW-0812">Transmembrane</keyword>
<keyword evidence="1" id="KW-1133">Transmembrane helix</keyword>
<evidence type="ECO:0000313" key="3">
    <source>
        <dbReference type="Proteomes" id="UP000193642"/>
    </source>
</evidence>
<organism evidence="2 3">
    <name type="scientific">Rhizoclosmatium globosum</name>
    <dbReference type="NCBI Taxonomy" id="329046"/>
    <lineage>
        <taxon>Eukaryota</taxon>
        <taxon>Fungi</taxon>
        <taxon>Fungi incertae sedis</taxon>
        <taxon>Chytridiomycota</taxon>
        <taxon>Chytridiomycota incertae sedis</taxon>
        <taxon>Chytridiomycetes</taxon>
        <taxon>Chytridiales</taxon>
        <taxon>Chytriomycetaceae</taxon>
        <taxon>Rhizoclosmatium</taxon>
    </lineage>
</organism>
<dbReference type="Proteomes" id="UP000193642">
    <property type="component" value="Unassembled WGS sequence"/>
</dbReference>
<reference evidence="2 3" key="1">
    <citation type="submission" date="2016-07" db="EMBL/GenBank/DDBJ databases">
        <title>Pervasive Adenine N6-methylation of Active Genes in Fungi.</title>
        <authorList>
            <consortium name="DOE Joint Genome Institute"/>
            <person name="Mondo S.J."/>
            <person name="Dannebaum R.O."/>
            <person name="Kuo R.C."/>
            <person name="Labutti K."/>
            <person name="Haridas S."/>
            <person name="Kuo A."/>
            <person name="Salamov A."/>
            <person name="Ahrendt S.R."/>
            <person name="Lipzen A."/>
            <person name="Sullivan W."/>
            <person name="Andreopoulos W.B."/>
            <person name="Clum A."/>
            <person name="Lindquist E."/>
            <person name="Daum C."/>
            <person name="Ramamoorthy G.K."/>
            <person name="Gryganskyi A."/>
            <person name="Culley D."/>
            <person name="Magnuson J.K."/>
            <person name="James T.Y."/>
            <person name="O'Malley M.A."/>
            <person name="Stajich J.E."/>
            <person name="Spatafora J.W."/>
            <person name="Visel A."/>
            <person name="Grigoriev I.V."/>
        </authorList>
    </citation>
    <scope>NUCLEOTIDE SEQUENCE [LARGE SCALE GENOMIC DNA]</scope>
    <source>
        <strain evidence="2 3">JEL800</strain>
    </source>
</reference>
<comment type="caution">
    <text evidence="2">The sequence shown here is derived from an EMBL/GenBank/DDBJ whole genome shotgun (WGS) entry which is preliminary data.</text>
</comment>
<protein>
    <submittedName>
        <fullName evidence="2">Uncharacterized protein</fullName>
    </submittedName>
</protein>
<evidence type="ECO:0000256" key="1">
    <source>
        <dbReference type="SAM" id="Phobius"/>
    </source>
</evidence>
<dbReference type="AlphaFoldDB" id="A0A1Y2BHS9"/>
<feature type="transmembrane region" description="Helical" evidence="1">
    <location>
        <begin position="150"/>
        <end position="172"/>
    </location>
</feature>
<proteinExistence type="predicted"/>
<dbReference type="EMBL" id="MCGO01000065">
    <property type="protein sequence ID" value="ORY34130.1"/>
    <property type="molecule type" value="Genomic_DNA"/>
</dbReference>